<dbReference type="PANTHER" id="PTHR24249">
    <property type="entry name" value="HISTAMINE RECEPTOR-RELATED G-PROTEIN COUPLED RECEPTOR"/>
    <property type="match status" value="1"/>
</dbReference>
<feature type="transmembrane region" description="Helical" evidence="9">
    <location>
        <begin position="173"/>
        <end position="199"/>
    </location>
</feature>
<dbReference type="InterPro" id="IPR017452">
    <property type="entry name" value="GPCR_Rhodpsn_7TM"/>
</dbReference>
<dbReference type="Proteomes" id="UP000009022">
    <property type="component" value="Unassembled WGS sequence"/>
</dbReference>
<dbReference type="GeneID" id="6755084"/>
<keyword evidence="12" id="KW-1185">Reference proteome</keyword>
<dbReference type="AlphaFoldDB" id="B3S089"/>
<dbReference type="PROSITE" id="PS50262">
    <property type="entry name" value="G_PROTEIN_RECEP_F1_2"/>
    <property type="match status" value="1"/>
</dbReference>
<dbReference type="PANTHER" id="PTHR24249:SF372">
    <property type="entry name" value="G-PROTEIN COUPLED RECEPTORS FAMILY 1 PROFILE DOMAIN-CONTAINING PROTEIN"/>
    <property type="match status" value="1"/>
</dbReference>
<evidence type="ECO:0000256" key="8">
    <source>
        <dbReference type="ARBA" id="ARBA00023224"/>
    </source>
</evidence>
<reference evidence="11 12" key="1">
    <citation type="journal article" date="2008" name="Nature">
        <title>The Trichoplax genome and the nature of placozoans.</title>
        <authorList>
            <person name="Srivastava M."/>
            <person name="Begovic E."/>
            <person name="Chapman J."/>
            <person name="Putnam N.H."/>
            <person name="Hellsten U."/>
            <person name="Kawashima T."/>
            <person name="Kuo A."/>
            <person name="Mitros T."/>
            <person name="Salamov A."/>
            <person name="Carpenter M.L."/>
            <person name="Signorovitch A.Y."/>
            <person name="Moreno M.A."/>
            <person name="Kamm K."/>
            <person name="Grimwood J."/>
            <person name="Schmutz J."/>
            <person name="Shapiro H."/>
            <person name="Grigoriev I.V."/>
            <person name="Buss L.W."/>
            <person name="Schierwater B."/>
            <person name="Dellaporta S.L."/>
            <person name="Rokhsar D.S."/>
        </authorList>
    </citation>
    <scope>NUCLEOTIDE SEQUENCE [LARGE SCALE GENOMIC DNA]</scope>
    <source>
        <strain evidence="11 12">Grell-BS-1999</strain>
    </source>
</reference>
<evidence type="ECO:0000256" key="9">
    <source>
        <dbReference type="SAM" id="Phobius"/>
    </source>
</evidence>
<organism evidence="11 12">
    <name type="scientific">Trichoplax adhaerens</name>
    <name type="common">Trichoplax reptans</name>
    <dbReference type="NCBI Taxonomy" id="10228"/>
    <lineage>
        <taxon>Eukaryota</taxon>
        <taxon>Metazoa</taxon>
        <taxon>Placozoa</taxon>
        <taxon>Uniplacotomia</taxon>
        <taxon>Trichoplacea</taxon>
        <taxon>Trichoplacidae</taxon>
        <taxon>Trichoplax</taxon>
    </lineage>
</organism>
<feature type="transmembrane region" description="Helical" evidence="9">
    <location>
        <begin position="132"/>
        <end position="153"/>
    </location>
</feature>
<dbReference type="eggNOG" id="KOG3656">
    <property type="taxonomic scope" value="Eukaryota"/>
</dbReference>
<dbReference type="PhylomeDB" id="B3S089"/>
<dbReference type="SUPFAM" id="SSF81321">
    <property type="entry name" value="Family A G protein-coupled receptor-like"/>
    <property type="match status" value="1"/>
</dbReference>
<dbReference type="GO" id="GO:0005886">
    <property type="term" value="C:plasma membrane"/>
    <property type="evidence" value="ECO:0000318"/>
    <property type="project" value="GO_Central"/>
</dbReference>
<evidence type="ECO:0000256" key="5">
    <source>
        <dbReference type="ARBA" id="ARBA00023040"/>
    </source>
</evidence>
<dbReference type="GO" id="GO:0007186">
    <property type="term" value="P:G protein-coupled receptor signaling pathway"/>
    <property type="evidence" value="ECO:0000318"/>
    <property type="project" value="GO_Central"/>
</dbReference>
<gene>
    <name evidence="11" type="ORF">TRIADDRAFT_57727</name>
</gene>
<protein>
    <recommendedName>
        <fullName evidence="10">G-protein coupled receptors family 1 profile domain-containing protein</fullName>
    </recommendedName>
</protein>
<evidence type="ECO:0000313" key="12">
    <source>
        <dbReference type="Proteomes" id="UP000009022"/>
    </source>
</evidence>
<keyword evidence="7" id="KW-0675">Receptor</keyword>
<evidence type="ECO:0000256" key="1">
    <source>
        <dbReference type="ARBA" id="ARBA00004651"/>
    </source>
</evidence>
<keyword evidence="4 9" id="KW-1133">Transmembrane helix</keyword>
<feature type="transmembrane region" description="Helical" evidence="9">
    <location>
        <begin position="259"/>
        <end position="284"/>
    </location>
</feature>
<feature type="transmembrane region" description="Helical" evidence="9">
    <location>
        <begin position="20"/>
        <end position="43"/>
    </location>
</feature>
<dbReference type="CTD" id="6755084"/>
<dbReference type="RefSeq" id="XP_002113871.1">
    <property type="nucleotide sequence ID" value="XM_002113835.1"/>
</dbReference>
<keyword evidence="8" id="KW-0807">Transducer</keyword>
<feature type="transmembrane region" description="Helical" evidence="9">
    <location>
        <begin position="55"/>
        <end position="78"/>
    </location>
</feature>
<accession>B3S089</accession>
<keyword evidence="3 9" id="KW-0812">Transmembrane</keyword>
<dbReference type="CDD" id="cd00637">
    <property type="entry name" value="7tm_classA_rhodopsin-like"/>
    <property type="match status" value="1"/>
</dbReference>
<name>B3S089_TRIAD</name>
<dbReference type="InterPro" id="IPR050569">
    <property type="entry name" value="TAAR"/>
</dbReference>
<evidence type="ECO:0000256" key="4">
    <source>
        <dbReference type="ARBA" id="ARBA00022989"/>
    </source>
</evidence>
<keyword evidence="6 9" id="KW-0472">Membrane</keyword>
<feature type="transmembrane region" description="Helical" evidence="9">
    <location>
        <begin position="227"/>
        <end position="247"/>
    </location>
</feature>
<dbReference type="PRINTS" id="PR00237">
    <property type="entry name" value="GPCRRHODOPSN"/>
</dbReference>
<evidence type="ECO:0000313" key="11">
    <source>
        <dbReference type="EMBL" id="EDV24345.1"/>
    </source>
</evidence>
<dbReference type="HOGENOM" id="CLU_009579_5_0_1"/>
<dbReference type="EMBL" id="DS985246">
    <property type="protein sequence ID" value="EDV24345.1"/>
    <property type="molecule type" value="Genomic_DNA"/>
</dbReference>
<keyword evidence="2" id="KW-1003">Cell membrane</keyword>
<dbReference type="KEGG" id="tad:TRIADDRAFT_57727"/>
<evidence type="ECO:0000259" key="10">
    <source>
        <dbReference type="PROSITE" id="PS50262"/>
    </source>
</evidence>
<feature type="domain" description="G-protein coupled receptors family 1 profile" evidence="10">
    <location>
        <begin position="35"/>
        <end position="282"/>
    </location>
</feature>
<dbReference type="InParanoid" id="B3S089"/>
<dbReference type="Gene3D" id="1.20.1070.10">
    <property type="entry name" value="Rhodopsin 7-helix transmembrane proteins"/>
    <property type="match status" value="1"/>
</dbReference>
<evidence type="ECO:0000256" key="6">
    <source>
        <dbReference type="ARBA" id="ARBA00023136"/>
    </source>
</evidence>
<comment type="subcellular location">
    <subcellularLocation>
        <location evidence="1">Cell membrane</location>
        <topology evidence="1">Multi-pass membrane protein</topology>
    </subcellularLocation>
</comment>
<evidence type="ECO:0000256" key="2">
    <source>
        <dbReference type="ARBA" id="ARBA00022475"/>
    </source>
</evidence>
<dbReference type="STRING" id="10228.B3S089"/>
<evidence type="ECO:0000256" key="7">
    <source>
        <dbReference type="ARBA" id="ARBA00023170"/>
    </source>
</evidence>
<keyword evidence="5" id="KW-0297">G-protein coupled receptor</keyword>
<sequence length="335" mass="37754">MSSSNDNPMSDPDNFIDSVAYEITAVSIGCLAVMTNVAVMMLICARKRLHNSSNLILCSKFFAGALFGGLYVIPTFGFPQIQTFFPFCIILPLLAQSMSININYHISLISYDRYCHVIYPLHSPLTPVKKSLSILLIWIASLAAPAIVTMSVVPPGNMTACDVNFQLDTGSQLLLKSFSALLFFIPLGVTIIFYVRILIVIWSRKRSISALVSNRPLILRAKRKTRAITHILMIIGIFSFCWSPYIISSFINGWLNEDVFYYVYGISILLIFIYATVNPLVYLFNTQSLRIEMVEVICIFKSKFLNHNHNSWQETSFHSTAPVAARTWSLWSTTV</sequence>
<feature type="transmembrane region" description="Helical" evidence="9">
    <location>
        <begin position="84"/>
        <end position="104"/>
    </location>
</feature>
<dbReference type="GO" id="GO:0004930">
    <property type="term" value="F:G protein-coupled receptor activity"/>
    <property type="evidence" value="ECO:0000318"/>
    <property type="project" value="GO_Central"/>
</dbReference>
<dbReference type="InterPro" id="IPR000276">
    <property type="entry name" value="GPCR_Rhodpsn"/>
</dbReference>
<dbReference type="Pfam" id="PF00001">
    <property type="entry name" value="7tm_1"/>
    <property type="match status" value="1"/>
</dbReference>
<evidence type="ECO:0000256" key="3">
    <source>
        <dbReference type="ARBA" id="ARBA00022692"/>
    </source>
</evidence>
<proteinExistence type="predicted"/>